<proteinExistence type="predicted"/>
<dbReference type="GO" id="GO:0016491">
    <property type="term" value="F:oxidoreductase activity"/>
    <property type="evidence" value="ECO:0007669"/>
    <property type="project" value="InterPro"/>
</dbReference>
<dbReference type="PANTHER" id="PTHR44154:SF1">
    <property type="entry name" value="QUINONE OXIDOREDUCTASE"/>
    <property type="match status" value="1"/>
</dbReference>
<dbReference type="SMART" id="SM00829">
    <property type="entry name" value="PKS_ER"/>
    <property type="match status" value="1"/>
</dbReference>
<dbReference type="InterPro" id="IPR013154">
    <property type="entry name" value="ADH-like_N"/>
</dbReference>
<gene>
    <name evidence="3" type="ORF">GNP95_04700</name>
</gene>
<dbReference type="Proteomes" id="UP000447876">
    <property type="component" value="Unassembled WGS sequence"/>
</dbReference>
<dbReference type="OrthoDB" id="9792162at2"/>
<dbReference type="EMBL" id="WNZW01000001">
    <property type="protein sequence ID" value="MUG44296.1"/>
    <property type="molecule type" value="Genomic_DNA"/>
</dbReference>
<dbReference type="InterPro" id="IPR051603">
    <property type="entry name" value="Zinc-ADH_QOR/CCCR"/>
</dbReference>
<dbReference type="Pfam" id="PF13602">
    <property type="entry name" value="ADH_zinc_N_2"/>
    <property type="match status" value="1"/>
</dbReference>
<dbReference type="SUPFAM" id="SSF50129">
    <property type="entry name" value="GroES-like"/>
    <property type="match status" value="1"/>
</dbReference>
<dbReference type="Gene3D" id="3.90.180.10">
    <property type="entry name" value="Medium-chain alcohol dehydrogenases, catalytic domain"/>
    <property type="match status" value="1"/>
</dbReference>
<evidence type="ECO:0000313" key="4">
    <source>
        <dbReference type="Proteomes" id="UP000447876"/>
    </source>
</evidence>
<dbReference type="PANTHER" id="PTHR44154">
    <property type="entry name" value="QUINONE OXIDOREDUCTASE"/>
    <property type="match status" value="1"/>
</dbReference>
<organism evidence="3 4">
    <name type="scientific">Paenibacillus woosongensis</name>
    <dbReference type="NCBI Taxonomy" id="307580"/>
    <lineage>
        <taxon>Bacteria</taxon>
        <taxon>Bacillati</taxon>
        <taxon>Bacillota</taxon>
        <taxon>Bacilli</taxon>
        <taxon>Bacillales</taxon>
        <taxon>Paenibacillaceae</taxon>
        <taxon>Paenibacillus</taxon>
    </lineage>
</organism>
<dbReference type="Gene3D" id="3.40.50.720">
    <property type="entry name" value="NAD(P)-binding Rossmann-like Domain"/>
    <property type="match status" value="1"/>
</dbReference>
<protein>
    <submittedName>
        <fullName evidence="3">Zinc-binding dehydrogenase</fullName>
    </submittedName>
</protein>
<evidence type="ECO:0000313" key="3">
    <source>
        <dbReference type="EMBL" id="MUG44296.1"/>
    </source>
</evidence>
<name>A0A7X2YYD3_9BACL</name>
<reference evidence="3 4" key="1">
    <citation type="submission" date="2019-11" db="EMBL/GenBank/DDBJ databases">
        <title>Draft genome sequences of five Paenibacillus species of dairy origin.</title>
        <authorList>
            <person name="Olajide A.M."/>
            <person name="Chen S."/>
            <person name="Lapointe G."/>
        </authorList>
    </citation>
    <scope>NUCLEOTIDE SEQUENCE [LARGE SCALE GENOMIC DNA]</scope>
    <source>
        <strain evidence="3 4">12CR55</strain>
    </source>
</reference>
<dbReference type="CDD" id="cd05289">
    <property type="entry name" value="MDR_like_2"/>
    <property type="match status" value="1"/>
</dbReference>
<comment type="caution">
    <text evidence="3">The sequence shown here is derived from an EMBL/GenBank/DDBJ whole genome shotgun (WGS) entry which is preliminary data.</text>
</comment>
<feature type="domain" description="Enoyl reductase (ER)" evidence="2">
    <location>
        <begin position="10"/>
        <end position="301"/>
    </location>
</feature>
<dbReference type="SUPFAM" id="SSF51735">
    <property type="entry name" value="NAD(P)-binding Rossmann-fold domains"/>
    <property type="match status" value="1"/>
</dbReference>
<dbReference type="Pfam" id="PF08240">
    <property type="entry name" value="ADH_N"/>
    <property type="match status" value="1"/>
</dbReference>
<sequence length="304" mass="32390">MKAAAFRSVGGPEVMEVMSFPDPQAGPGQVRIRVKTAGVQHYDCGLRSGWAPKGVVIQLPQIPGNEFAGIIDQVGEGVTGFQIGSEVLGFALMNCYAEYVVVGINQIVSKPRSMTWEEAGGLTGNGQGAYIALKAIGVGPGDTVLINGAAGSLGAFAVQLAKEWGAQTVIGTASERNHDYLRSLGAVPLTYEEGLAERVRAIAPDGIDAAFDTAGGEGLRAAVDLVRDKERICTFYAYDLIKELGLRVVRGERSAARLAELVELHSKGKLHIHIRETFPLDRVGDAHRAIETRRGRGKIVLTLD</sequence>
<dbReference type="InterPro" id="IPR020843">
    <property type="entry name" value="ER"/>
</dbReference>
<dbReference type="RefSeq" id="WP_155609692.1">
    <property type="nucleotide sequence ID" value="NZ_WNZW01000001.1"/>
</dbReference>
<dbReference type="InterPro" id="IPR036291">
    <property type="entry name" value="NAD(P)-bd_dom_sf"/>
</dbReference>
<evidence type="ECO:0000259" key="2">
    <source>
        <dbReference type="SMART" id="SM00829"/>
    </source>
</evidence>
<evidence type="ECO:0000256" key="1">
    <source>
        <dbReference type="ARBA" id="ARBA00022857"/>
    </source>
</evidence>
<keyword evidence="1" id="KW-0521">NADP</keyword>
<dbReference type="AlphaFoldDB" id="A0A7X2YYD3"/>
<accession>A0A7X2YYD3</accession>
<dbReference type="InterPro" id="IPR011032">
    <property type="entry name" value="GroES-like_sf"/>
</dbReference>